<name>A0A0F9GNM0_9ZZZZ</name>
<sequence>MTIIATDPKNKAALTHFVCVGEIRSNNRDAMEWHFSFNYDPERYRDSASYEANINAVTSTHWTFIPVEKRREQLISRGAKRLLTIAGEISPEPIDAEERKRRYACLRDQLDSEITAAGLTDDAIARSASVEVLDSIIKTRQLLHAFVLAAQQKVCE</sequence>
<protein>
    <submittedName>
        <fullName evidence="1">Uncharacterized protein</fullName>
    </submittedName>
</protein>
<proteinExistence type="predicted"/>
<evidence type="ECO:0000313" key="1">
    <source>
        <dbReference type="EMBL" id="KKL64732.1"/>
    </source>
</evidence>
<accession>A0A0F9GNM0</accession>
<comment type="caution">
    <text evidence="1">The sequence shown here is derived from an EMBL/GenBank/DDBJ whole genome shotgun (WGS) entry which is preliminary data.</text>
</comment>
<dbReference type="EMBL" id="LAZR01027755">
    <property type="protein sequence ID" value="KKL64732.1"/>
    <property type="molecule type" value="Genomic_DNA"/>
</dbReference>
<reference evidence="1" key="1">
    <citation type="journal article" date="2015" name="Nature">
        <title>Complex archaea that bridge the gap between prokaryotes and eukaryotes.</title>
        <authorList>
            <person name="Spang A."/>
            <person name="Saw J.H."/>
            <person name="Jorgensen S.L."/>
            <person name="Zaremba-Niedzwiedzka K."/>
            <person name="Martijn J."/>
            <person name="Lind A.E."/>
            <person name="van Eijk R."/>
            <person name="Schleper C."/>
            <person name="Guy L."/>
            <person name="Ettema T.J."/>
        </authorList>
    </citation>
    <scope>NUCLEOTIDE SEQUENCE</scope>
</reference>
<organism evidence="1">
    <name type="scientific">marine sediment metagenome</name>
    <dbReference type="NCBI Taxonomy" id="412755"/>
    <lineage>
        <taxon>unclassified sequences</taxon>
        <taxon>metagenomes</taxon>
        <taxon>ecological metagenomes</taxon>
    </lineage>
</organism>
<dbReference type="AlphaFoldDB" id="A0A0F9GNM0"/>
<gene>
    <name evidence="1" type="ORF">LCGC14_2162040</name>
</gene>